<proteinExistence type="predicted"/>
<evidence type="ECO:0000313" key="3">
    <source>
        <dbReference type="EMBL" id="CAB0043086.1"/>
    </source>
</evidence>
<organism evidence="3 4">
    <name type="scientific">Trichogramma brassicae</name>
    <dbReference type="NCBI Taxonomy" id="86971"/>
    <lineage>
        <taxon>Eukaryota</taxon>
        <taxon>Metazoa</taxon>
        <taxon>Ecdysozoa</taxon>
        <taxon>Arthropoda</taxon>
        <taxon>Hexapoda</taxon>
        <taxon>Insecta</taxon>
        <taxon>Pterygota</taxon>
        <taxon>Neoptera</taxon>
        <taxon>Endopterygota</taxon>
        <taxon>Hymenoptera</taxon>
        <taxon>Apocrita</taxon>
        <taxon>Proctotrupomorpha</taxon>
        <taxon>Chalcidoidea</taxon>
        <taxon>Trichogrammatidae</taxon>
        <taxon>Trichogramma</taxon>
    </lineage>
</organism>
<dbReference type="SUPFAM" id="SSF56219">
    <property type="entry name" value="DNase I-like"/>
    <property type="match status" value="1"/>
</dbReference>
<dbReference type="InterPro" id="IPR036691">
    <property type="entry name" value="Endo/exonu/phosph_ase_sf"/>
</dbReference>
<dbReference type="EMBL" id="CADCXV010001267">
    <property type="protein sequence ID" value="CAB0043086.1"/>
    <property type="molecule type" value="Genomic_DNA"/>
</dbReference>
<feature type="compositionally biased region" description="Basic residues" evidence="1">
    <location>
        <begin position="136"/>
        <end position="146"/>
    </location>
</feature>
<dbReference type="CDD" id="cd01650">
    <property type="entry name" value="RT_nLTR_like"/>
    <property type="match status" value="1"/>
</dbReference>
<dbReference type="InterPro" id="IPR000477">
    <property type="entry name" value="RT_dom"/>
</dbReference>
<dbReference type="AlphaFoldDB" id="A0A6H5J0G4"/>
<sequence length="1193" mass="132034">MDLYPSERRLRLRSECEETTTTPSDAETCTRRAECQVKKTKLLYQWDRTHRCRWWMVVKGASIQHRQTATPERFRRRQMRLSQARRCRPVMLRQGGAASEATATSFAEVAQRKVVHKERPKTVTTAQAAGQPPKPKPTRARKRSPKRERFVATVRATSALGVRTGEELKAELFKAVDPVKANIGFDAIVKAKDSVIVEVRSKADLDRLLGSEGIKENGLEVVERVASPTWPRLAIFDVPNSFSEDEVLGALANQNGDVLGNRSEAEIRALVKFKFKRGPKETGKTSCRVLEADPAVREALVKAKKVYLGTMRCRVGSYNGVTVCYKCQGFHHTTKACRSEALCRKCGGAHDSNVCDKEARKDFCARCMKRGKEHAHDPGATCPQYQAEVRPEPYTHGGRACALGSFSRVVITGQKGDETPWAAVVVLSPNITATHLRQYSSAHGVCVELSGAFGSVVVISQYHQFSNEPEVHIDYLDHLLSRLRSRRVIIGMDLNGTSPQWSSRVQVADERGLLLEEMTSEKIAPKSAVNSLMVGDSSTTGWTETATALLDGFFADPATPDRVVPSSRAADTALWSELEVLKAVRSMKSGKCPGEDMIEADMIKAACGYGFLRPLTCLMNACLGLGRFPSSWKSGAICVLLKSPDKDRSALKSYRPVCLLPVLSKVLERLIRWRLLPVISSEDHASSRQFGFRAGRSTAGAIGLARSIVSGCGKPLAFGILFDITGAFDNLRWHSVMEELATRSCPGNIWQHVRDYLDGRTVSLTSDGSRVTRVVKKGAPQGSILGPDMWNMCMDPVLREVQERGGEIVAYADDLLLLVPGDSRTDCEVRAQSMTDVIAGWARRLSLEISRSKTEMILLKNNATGGKKVTATGKKRVIERGDLTGSLLKAGKGGARPPCVRISPAEPGIKYKNLVRYLGVTLGPCFSIAQHIEITGAKASGFYQRLASVARAQWGISYGAMRHLYAGVFLPTMLYAVTAWGDLVTSTLALKLERMQRVALLRICRAYRTASTVSLQVCAGLLPLDLECIRWRLRAQIKRGASFEMYGVAFREGDNKRQALQRVESSLLALWQERWTTTSKGEVAKRFFPTIESRIILTGHGDFSYRLHELKLAESPLCSCGADETVRHVLLECGRLEAPRGELKEYMARVGIPWPPDLSALVETKEVYGIFRGTCRALLLEKRRLDVEERDRA</sequence>
<evidence type="ECO:0000259" key="2">
    <source>
        <dbReference type="PROSITE" id="PS50878"/>
    </source>
</evidence>
<evidence type="ECO:0000256" key="1">
    <source>
        <dbReference type="SAM" id="MobiDB-lite"/>
    </source>
</evidence>
<dbReference type="GO" id="GO:0071897">
    <property type="term" value="P:DNA biosynthetic process"/>
    <property type="evidence" value="ECO:0007669"/>
    <property type="project" value="UniProtKB-ARBA"/>
</dbReference>
<gene>
    <name evidence="3" type="ORF">TBRA_LOCUS14674</name>
</gene>
<dbReference type="Proteomes" id="UP000479190">
    <property type="component" value="Unassembled WGS sequence"/>
</dbReference>
<dbReference type="SUPFAM" id="SSF56672">
    <property type="entry name" value="DNA/RNA polymerases"/>
    <property type="match status" value="1"/>
</dbReference>
<feature type="region of interest" description="Disordered" evidence="1">
    <location>
        <begin position="112"/>
        <end position="149"/>
    </location>
</feature>
<dbReference type="InterPro" id="IPR043502">
    <property type="entry name" value="DNA/RNA_pol_sf"/>
</dbReference>
<name>A0A6H5J0G4_9HYME</name>
<accession>A0A6H5J0G4</accession>
<feature type="domain" description="Reverse transcriptase" evidence="2">
    <location>
        <begin position="621"/>
        <end position="922"/>
    </location>
</feature>
<dbReference type="PANTHER" id="PTHR19446">
    <property type="entry name" value="REVERSE TRANSCRIPTASES"/>
    <property type="match status" value="1"/>
</dbReference>
<reference evidence="3 4" key="1">
    <citation type="submission" date="2020-02" db="EMBL/GenBank/DDBJ databases">
        <authorList>
            <person name="Ferguson B K."/>
        </authorList>
    </citation>
    <scope>NUCLEOTIDE SEQUENCE [LARGE SCALE GENOMIC DNA]</scope>
</reference>
<dbReference type="OrthoDB" id="7697131at2759"/>
<evidence type="ECO:0000313" key="4">
    <source>
        <dbReference type="Proteomes" id="UP000479190"/>
    </source>
</evidence>
<protein>
    <recommendedName>
        <fullName evidence="2">Reverse transcriptase domain-containing protein</fullName>
    </recommendedName>
</protein>
<keyword evidence="4" id="KW-1185">Reference proteome</keyword>
<dbReference type="Pfam" id="PF00078">
    <property type="entry name" value="RVT_1"/>
    <property type="match status" value="1"/>
</dbReference>
<dbReference type="PROSITE" id="PS50878">
    <property type="entry name" value="RT_POL"/>
    <property type="match status" value="1"/>
</dbReference>
<dbReference type="Gene3D" id="3.60.10.10">
    <property type="entry name" value="Endonuclease/exonuclease/phosphatase"/>
    <property type="match status" value="1"/>
</dbReference>